<dbReference type="PANTHER" id="PTHR35812:SF1">
    <property type="entry name" value="LIPOPROTEIN"/>
    <property type="match status" value="1"/>
</dbReference>
<sequence>MKKLKASVIASSAIISSVLFCTNAVAQECPGTSTTSPTENFITEDISQEMVIDSTTGLAWARCVVGQTWNGTTETCTGEALRLTWQEALQASSSYQAGNFDDWRVPNIKELVSIVERACVDPATNLTIFNSAPAQNYWSSTPNTNATKKDEAWAMGFYNGRIDSNNKIVISMYEWSGTLNNIDFISACSHTNHRV</sequence>
<feature type="domain" description="Lcl C-terminal" evidence="2">
    <location>
        <begin position="50"/>
        <end position="167"/>
    </location>
</feature>
<organism evidence="3 4">
    <name type="scientific">Psychrosphaera haliotis</name>
    <dbReference type="NCBI Taxonomy" id="555083"/>
    <lineage>
        <taxon>Bacteria</taxon>
        <taxon>Pseudomonadati</taxon>
        <taxon>Pseudomonadota</taxon>
        <taxon>Gammaproteobacteria</taxon>
        <taxon>Alteromonadales</taxon>
        <taxon>Pseudoalteromonadaceae</taxon>
        <taxon>Psychrosphaera</taxon>
    </lineage>
</organism>
<dbReference type="Pfam" id="PF07603">
    <property type="entry name" value="Lcl_C"/>
    <property type="match status" value="1"/>
</dbReference>
<proteinExistence type="predicted"/>
<dbReference type="AlphaFoldDB" id="A0A6N8F5D3"/>
<evidence type="ECO:0000313" key="4">
    <source>
        <dbReference type="Proteomes" id="UP000439994"/>
    </source>
</evidence>
<feature type="signal peptide" evidence="1">
    <location>
        <begin position="1"/>
        <end position="26"/>
    </location>
</feature>
<dbReference type="InterPro" id="IPR011460">
    <property type="entry name" value="Lcl_C"/>
</dbReference>
<feature type="chain" id="PRO_5026984171" evidence="1">
    <location>
        <begin position="27"/>
        <end position="195"/>
    </location>
</feature>
<dbReference type="PANTHER" id="PTHR35812">
    <property type="entry name" value="LIPOPROTEIN"/>
    <property type="match status" value="1"/>
</dbReference>
<keyword evidence="4" id="KW-1185">Reference proteome</keyword>
<dbReference type="Proteomes" id="UP000439994">
    <property type="component" value="Unassembled WGS sequence"/>
</dbReference>
<dbReference type="OrthoDB" id="9793251at2"/>
<evidence type="ECO:0000259" key="2">
    <source>
        <dbReference type="Pfam" id="PF07603"/>
    </source>
</evidence>
<gene>
    <name evidence="3" type="ORF">GNP35_02130</name>
</gene>
<keyword evidence="1" id="KW-0732">Signal</keyword>
<reference evidence="3 4" key="1">
    <citation type="submission" date="2019-11" db="EMBL/GenBank/DDBJ databases">
        <title>P. haliotis isolates from Z. marina roots.</title>
        <authorList>
            <person name="Cohen M."/>
            <person name="Jospin G."/>
            <person name="Eisen J.A."/>
            <person name="Coil D.A."/>
        </authorList>
    </citation>
    <scope>NUCLEOTIDE SEQUENCE [LARGE SCALE GENOMIC DNA]</scope>
    <source>
        <strain evidence="3 4">UCD-MCMsp1aY</strain>
    </source>
</reference>
<evidence type="ECO:0000313" key="3">
    <source>
        <dbReference type="EMBL" id="MUH71398.1"/>
    </source>
</evidence>
<dbReference type="RefSeq" id="WP_155694089.1">
    <property type="nucleotide sequence ID" value="NZ_WOCD01000001.1"/>
</dbReference>
<evidence type="ECO:0000256" key="1">
    <source>
        <dbReference type="SAM" id="SignalP"/>
    </source>
</evidence>
<name>A0A6N8F5D3_9GAMM</name>
<accession>A0A6N8F5D3</accession>
<protein>
    <submittedName>
        <fullName evidence="3">DUF1566 domain-containing protein</fullName>
    </submittedName>
</protein>
<dbReference type="EMBL" id="WOCD01000001">
    <property type="protein sequence ID" value="MUH71398.1"/>
    <property type="molecule type" value="Genomic_DNA"/>
</dbReference>
<comment type="caution">
    <text evidence="3">The sequence shown here is derived from an EMBL/GenBank/DDBJ whole genome shotgun (WGS) entry which is preliminary data.</text>
</comment>